<name>A0A249LDI9_9ACTN</name>
<sequence length="128" mass="13656">MLRKIVIASVLGLFLATSVVTPASAATIKTGTSCAKEGSVKKVGKKVYLCGKNPFVTPTKNTWALKTCLEGYDSYISIKDDLIPQAMDMLGLLGGADKITQQAEIDTMTSDNVLVLNALKTKWCKKGA</sequence>
<dbReference type="AlphaFoldDB" id="A0A249LDI9"/>
<protein>
    <recommendedName>
        <fullName evidence="4">DUF732 domain-containing protein</fullName>
    </recommendedName>
</protein>
<gene>
    <name evidence="2" type="ORF">PHILAsVB114_00540</name>
</gene>
<accession>A0A249LDI9</accession>
<dbReference type="Proteomes" id="UP000217221">
    <property type="component" value="Chromosome"/>
</dbReference>
<keyword evidence="1" id="KW-0732">Signal</keyword>
<proteinExistence type="predicted"/>
<keyword evidence="3" id="KW-1185">Reference proteome</keyword>
<evidence type="ECO:0000313" key="3">
    <source>
        <dbReference type="Proteomes" id="UP000217221"/>
    </source>
</evidence>
<feature type="chain" id="PRO_5012535289" description="DUF732 domain-containing protein" evidence="1">
    <location>
        <begin position="26"/>
        <end position="128"/>
    </location>
</feature>
<feature type="signal peptide" evidence="1">
    <location>
        <begin position="1"/>
        <end position="25"/>
    </location>
</feature>
<evidence type="ECO:0008006" key="4">
    <source>
        <dbReference type="Google" id="ProtNLM"/>
    </source>
</evidence>
<dbReference type="RefSeq" id="WP_095697474.1">
    <property type="nucleotide sequence ID" value="NZ_CP016782.1"/>
</dbReference>
<dbReference type="KEGG" id="plim:PHILAsVB114_00540"/>
<evidence type="ECO:0000256" key="1">
    <source>
        <dbReference type="SAM" id="SignalP"/>
    </source>
</evidence>
<dbReference type="EMBL" id="CP016782">
    <property type="protein sequence ID" value="ASY27181.1"/>
    <property type="molecule type" value="Genomic_DNA"/>
</dbReference>
<evidence type="ECO:0000313" key="2">
    <source>
        <dbReference type="EMBL" id="ASY27181.1"/>
    </source>
</evidence>
<dbReference type="OrthoDB" id="10001157at2"/>
<organism evidence="2 3">
    <name type="scientific">Candidatus Planktophila limnetica</name>
    <dbReference type="NCBI Taxonomy" id="573600"/>
    <lineage>
        <taxon>Bacteria</taxon>
        <taxon>Bacillati</taxon>
        <taxon>Actinomycetota</taxon>
        <taxon>Actinomycetes</taxon>
        <taxon>Candidatus Nanopelagicales</taxon>
        <taxon>Candidatus Nanopelagicaceae</taxon>
        <taxon>Candidatus Planktophila</taxon>
    </lineage>
</organism>
<reference evidence="2 3" key="1">
    <citation type="submission" date="2016-07" db="EMBL/GenBank/DDBJ databases">
        <title>High microdiversification within the ubiquitous acI lineage of Actinobacteria.</title>
        <authorList>
            <person name="Neuenschwander S.M."/>
            <person name="Salcher M."/>
            <person name="Ghai R."/>
            <person name="Pernthaler J."/>
        </authorList>
    </citation>
    <scope>NUCLEOTIDE SEQUENCE [LARGE SCALE GENOMIC DNA]</scope>
    <source>
        <strain evidence="2">MMS-VB-114</strain>
    </source>
</reference>